<dbReference type="KEGG" id="spsw:Sps_04394"/>
<feature type="compositionally biased region" description="Basic and acidic residues" evidence="16">
    <location>
        <begin position="301"/>
        <end position="314"/>
    </location>
</feature>
<comment type="catalytic activity">
    <reaction evidence="1">
        <text>a CDP-1,2-diacyl-sn-glycerol + L-serine = a 1,2-diacyl-sn-glycero-3-phospho-L-serine + CMP + H(+)</text>
        <dbReference type="Rhea" id="RHEA:16913"/>
        <dbReference type="ChEBI" id="CHEBI:15378"/>
        <dbReference type="ChEBI" id="CHEBI:33384"/>
        <dbReference type="ChEBI" id="CHEBI:57262"/>
        <dbReference type="ChEBI" id="CHEBI:58332"/>
        <dbReference type="ChEBI" id="CHEBI:60377"/>
        <dbReference type="EC" id="2.7.8.8"/>
    </reaction>
</comment>
<evidence type="ECO:0000256" key="10">
    <source>
        <dbReference type="ARBA" id="ARBA00023098"/>
    </source>
</evidence>
<dbReference type="PROSITE" id="PS00379">
    <property type="entry name" value="CDP_ALCOHOL_P_TRANSF"/>
    <property type="match status" value="1"/>
</dbReference>
<evidence type="ECO:0000256" key="2">
    <source>
        <dbReference type="ARBA" id="ARBA00004127"/>
    </source>
</evidence>
<evidence type="ECO:0000313" key="19">
    <source>
        <dbReference type="Proteomes" id="UP000189545"/>
    </source>
</evidence>
<dbReference type="InterPro" id="IPR043130">
    <property type="entry name" value="CDP-OH_PTrfase_TM_dom"/>
</dbReference>
<dbReference type="GO" id="GO:0003882">
    <property type="term" value="F:CDP-diacylglycerol-serine O-phosphatidyltransferase activity"/>
    <property type="evidence" value="ECO:0007669"/>
    <property type="project" value="UniProtKB-EC"/>
</dbReference>
<evidence type="ECO:0000256" key="9">
    <source>
        <dbReference type="ARBA" id="ARBA00022989"/>
    </source>
</evidence>
<name>A0A1S6HVE2_9GAMM</name>
<feature type="transmembrane region" description="Helical" evidence="17">
    <location>
        <begin position="235"/>
        <end position="251"/>
    </location>
</feature>
<dbReference type="EC" id="2.7.8.8" evidence="4"/>
<keyword evidence="19" id="KW-1185">Reference proteome</keyword>
<feature type="transmembrane region" description="Helical" evidence="17">
    <location>
        <begin position="144"/>
        <end position="161"/>
    </location>
</feature>
<evidence type="ECO:0000256" key="4">
    <source>
        <dbReference type="ARBA" id="ARBA00013174"/>
    </source>
</evidence>
<dbReference type="Pfam" id="PF01066">
    <property type="entry name" value="CDP-OH_P_transf"/>
    <property type="match status" value="1"/>
</dbReference>
<dbReference type="Gene3D" id="1.20.120.1760">
    <property type="match status" value="1"/>
</dbReference>
<evidence type="ECO:0000256" key="11">
    <source>
        <dbReference type="ARBA" id="ARBA00023136"/>
    </source>
</evidence>
<dbReference type="GO" id="GO:0008654">
    <property type="term" value="P:phospholipid biosynthetic process"/>
    <property type="evidence" value="ECO:0007669"/>
    <property type="project" value="UniProtKB-KW"/>
</dbReference>
<comment type="similarity">
    <text evidence="3 15">Belongs to the CDP-alcohol phosphatidyltransferase class-I family.</text>
</comment>
<evidence type="ECO:0000256" key="16">
    <source>
        <dbReference type="SAM" id="MobiDB-lite"/>
    </source>
</evidence>
<evidence type="ECO:0000256" key="5">
    <source>
        <dbReference type="ARBA" id="ARBA00017171"/>
    </source>
</evidence>
<evidence type="ECO:0000256" key="6">
    <source>
        <dbReference type="ARBA" id="ARBA00022516"/>
    </source>
</evidence>
<dbReference type="InterPro" id="IPR048254">
    <property type="entry name" value="CDP_ALCOHOL_P_TRANSF_CS"/>
</dbReference>
<evidence type="ECO:0000256" key="17">
    <source>
        <dbReference type="SAM" id="Phobius"/>
    </source>
</evidence>
<feature type="transmembrane region" description="Helical" evidence="17">
    <location>
        <begin position="204"/>
        <end position="223"/>
    </location>
</feature>
<dbReference type="STRING" id="225848.Sps_04394"/>
<evidence type="ECO:0000256" key="8">
    <source>
        <dbReference type="ARBA" id="ARBA00022692"/>
    </source>
</evidence>
<reference evidence="18 19" key="1">
    <citation type="submission" date="2016-03" db="EMBL/GenBank/DDBJ databases">
        <title>Complete genome sequence of Shewanella psychrophila WP2, a deep sea bacterium isolated from west Pacific sediment.</title>
        <authorList>
            <person name="Xu G."/>
            <person name="Jian H."/>
        </authorList>
    </citation>
    <scope>NUCLEOTIDE SEQUENCE [LARGE SCALE GENOMIC DNA]</scope>
    <source>
        <strain evidence="18 19">WP2</strain>
    </source>
</reference>
<evidence type="ECO:0000256" key="14">
    <source>
        <dbReference type="ARBA" id="ARBA00032361"/>
    </source>
</evidence>
<comment type="subcellular location">
    <subcellularLocation>
        <location evidence="2">Endomembrane system</location>
        <topology evidence="2">Multi-pass membrane protein</topology>
    </subcellularLocation>
</comment>
<feature type="transmembrane region" description="Helical" evidence="17">
    <location>
        <begin position="257"/>
        <end position="279"/>
    </location>
</feature>
<protein>
    <recommendedName>
        <fullName evidence="5">CDP-diacylglycerol--serine O-phosphatidyltransferase</fullName>
        <ecNumber evidence="4">2.7.8.8</ecNumber>
    </recommendedName>
    <alternativeName>
        <fullName evidence="14">Phosphatidylserine synthase</fullName>
    </alternativeName>
</protein>
<dbReference type="PANTHER" id="PTHR14269:SF61">
    <property type="entry name" value="CDP-DIACYLGLYCEROL--SERINE O-PHOSPHATIDYLTRANSFERASE"/>
    <property type="match status" value="1"/>
</dbReference>
<dbReference type="EMBL" id="CP014782">
    <property type="protein sequence ID" value="AQS39481.1"/>
    <property type="molecule type" value="Genomic_DNA"/>
</dbReference>
<keyword evidence="7 15" id="KW-0808">Transferase</keyword>
<evidence type="ECO:0000256" key="3">
    <source>
        <dbReference type="ARBA" id="ARBA00010441"/>
    </source>
</evidence>
<evidence type="ECO:0000256" key="13">
    <source>
        <dbReference type="ARBA" id="ARBA00023264"/>
    </source>
</evidence>
<feature type="region of interest" description="Disordered" evidence="16">
    <location>
        <begin position="293"/>
        <end position="314"/>
    </location>
</feature>
<dbReference type="AlphaFoldDB" id="A0A1S6HVE2"/>
<dbReference type="GO" id="GO:0016020">
    <property type="term" value="C:membrane"/>
    <property type="evidence" value="ECO:0007669"/>
    <property type="project" value="InterPro"/>
</dbReference>
<gene>
    <name evidence="18" type="ORF">Sps_04394</name>
</gene>
<evidence type="ECO:0000313" key="18">
    <source>
        <dbReference type="EMBL" id="AQS39481.1"/>
    </source>
</evidence>
<keyword evidence="10" id="KW-0443">Lipid metabolism</keyword>
<keyword evidence="9 17" id="KW-1133">Transmembrane helix</keyword>
<evidence type="ECO:0000256" key="12">
    <source>
        <dbReference type="ARBA" id="ARBA00023209"/>
    </source>
</evidence>
<keyword evidence="8 17" id="KW-0812">Transmembrane</keyword>
<evidence type="ECO:0000256" key="1">
    <source>
        <dbReference type="ARBA" id="ARBA00000287"/>
    </source>
</evidence>
<evidence type="ECO:0000256" key="7">
    <source>
        <dbReference type="ARBA" id="ARBA00022679"/>
    </source>
</evidence>
<organism evidence="18 19">
    <name type="scientific">Shewanella psychrophila</name>
    <dbReference type="NCBI Taxonomy" id="225848"/>
    <lineage>
        <taxon>Bacteria</taxon>
        <taxon>Pseudomonadati</taxon>
        <taxon>Pseudomonadota</taxon>
        <taxon>Gammaproteobacteria</taxon>
        <taxon>Alteromonadales</taxon>
        <taxon>Shewanellaceae</taxon>
        <taxon>Shewanella</taxon>
    </lineage>
</organism>
<dbReference type="PANTHER" id="PTHR14269">
    <property type="entry name" value="CDP-DIACYLGLYCEROL--GLYCEROL-3-PHOSPHATE 3-PHOSPHATIDYLTRANSFERASE-RELATED"/>
    <property type="match status" value="1"/>
</dbReference>
<feature type="transmembrane region" description="Helical" evidence="17">
    <location>
        <begin position="173"/>
        <end position="192"/>
    </location>
</feature>
<dbReference type="Proteomes" id="UP000189545">
    <property type="component" value="Chromosome"/>
</dbReference>
<feature type="transmembrane region" description="Helical" evidence="17">
    <location>
        <begin position="55"/>
        <end position="75"/>
    </location>
</feature>
<keyword evidence="13" id="KW-1208">Phospholipid metabolism</keyword>
<dbReference type="InterPro" id="IPR004533">
    <property type="entry name" value="CDP-diaglyc--ser_O-PTrfase"/>
</dbReference>
<evidence type="ECO:0000256" key="15">
    <source>
        <dbReference type="RuleBase" id="RU003750"/>
    </source>
</evidence>
<dbReference type="InterPro" id="IPR000462">
    <property type="entry name" value="CDP-OH_P_trans"/>
</dbReference>
<dbReference type="NCBIfam" id="TIGR00473">
    <property type="entry name" value="pssA"/>
    <property type="match status" value="1"/>
</dbReference>
<sequence>MIKMNLLKGYHELKSITDKGLKCRTVKVWYIFHTRYSSLNDMKNFDKDSVKRKGIYLLPNLFTTAGLFSGFYAVIASMNGLYESAAIAVFVAMIFDGLDGRVARMTNTQSQFGAEYDSMADMVSFGVAPALIAYNWGLSELGKLGWLAAFIYCAGAALRLARFNTQVGVADKRYFQGLASPAAAAVIAASIWLGSQNALNGHNVSWVVALITITLGLLMVSNFRYLSFKDIDWRSRVNFLVILLLVGIFVFVSLEPALILCFIFYLYALSGPVMTIYGIRKLKISPNSAIQKEASANEGDSQNKKQVNEDKPKN</sequence>
<dbReference type="InterPro" id="IPR050324">
    <property type="entry name" value="CDP-alcohol_PTase-I"/>
</dbReference>
<keyword evidence="12" id="KW-0594">Phospholipid biosynthesis</keyword>
<keyword evidence="11 17" id="KW-0472">Membrane</keyword>
<keyword evidence="6" id="KW-0444">Lipid biosynthesis</keyword>
<dbReference type="GO" id="GO:0012505">
    <property type="term" value="C:endomembrane system"/>
    <property type="evidence" value="ECO:0007669"/>
    <property type="project" value="UniProtKB-SubCell"/>
</dbReference>
<accession>A0A1S6HVE2</accession>
<proteinExistence type="inferred from homology"/>